<evidence type="ECO:0000256" key="1">
    <source>
        <dbReference type="SAM" id="Phobius"/>
    </source>
</evidence>
<dbReference type="Pfam" id="PF23981">
    <property type="entry name" value="DUF7305"/>
    <property type="match status" value="1"/>
</dbReference>
<dbReference type="InterPro" id="IPR055729">
    <property type="entry name" value="DUF7305"/>
</dbReference>
<evidence type="ECO:0000313" key="3">
    <source>
        <dbReference type="EMBL" id="MYL84209.1"/>
    </source>
</evidence>
<comment type="caution">
    <text evidence="3">The sequence shown here is derived from an EMBL/GenBank/DDBJ whole genome shotgun (WGS) entry which is preliminary data.</text>
</comment>
<gene>
    <name evidence="3" type="ORF">GTA51_13840</name>
</gene>
<keyword evidence="1" id="KW-0812">Transmembrane</keyword>
<dbReference type="OrthoDB" id="5447909at2"/>
<name>A0A7C9MKC4_9BACT</name>
<keyword evidence="4" id="KW-1185">Reference proteome</keyword>
<dbReference type="RefSeq" id="WP_160962009.1">
    <property type="nucleotide sequence ID" value="NZ_WVUD01000027.1"/>
</dbReference>
<feature type="domain" description="DUF7305" evidence="2">
    <location>
        <begin position="360"/>
        <end position="472"/>
    </location>
</feature>
<feature type="transmembrane region" description="Helical" evidence="1">
    <location>
        <begin position="7"/>
        <end position="29"/>
    </location>
</feature>
<evidence type="ECO:0000259" key="2">
    <source>
        <dbReference type="Pfam" id="PF23981"/>
    </source>
</evidence>
<dbReference type="Proteomes" id="UP000482487">
    <property type="component" value="Unassembled WGS sequence"/>
</dbReference>
<accession>A0A7C9MKC4</accession>
<keyword evidence="1" id="KW-1133">Transmembrane helix</keyword>
<keyword evidence="1" id="KW-0472">Membrane</keyword>
<sequence>MNTKGAALLYAIASILIIAVLGSATYTMVSSTVGTTLEGNRSDAATYAAYSGVNYARAQTDANLADLVTAGATDFTLTNDATFRLTVGAKNIGTGIYPVTVLGTANPGTAIVSNAYVTGNVVPAPSGGGTTDPSDTAGIFGKSAKVAGYVGGDVMAETVTLQGGSTVTGSITSTSTTTPLTVSGGVTVGGAGAFLCSNTDITVSGGSQVVNGNIYAQGDVLIDGGATVNGTIYAKGTVTINGGATVNGDIHSLSTVNFLNGRMGTASTKRFIYASGTVTVTGGSTIYVDIHSQNAIALQNITVYGNMYAQNGVTTTQWQTHLYGSIFTNPTGPTSPVACATYAPPTAPVFTATNPISINSAMTFTAGNYYYTTFTTSWTDICLDVSAGDINIFVSGNVSSNATLYVKTSSSGNCFANSNRMDNIGETFSAAAAKVFLYTGGTFSLGGGVDWFGTILAAGNINPGGGSSIIGSLQSINGAINPNNAWYEIKYVGSNYLNSH</sequence>
<dbReference type="EMBL" id="WVUD01000027">
    <property type="protein sequence ID" value="MYL84209.1"/>
    <property type="molecule type" value="Genomic_DNA"/>
</dbReference>
<dbReference type="AlphaFoldDB" id="A0A7C9MKC4"/>
<organism evidence="3 4">
    <name type="scientific">Solidesulfovibrio aerotolerans</name>
    <dbReference type="NCBI Taxonomy" id="295255"/>
    <lineage>
        <taxon>Bacteria</taxon>
        <taxon>Pseudomonadati</taxon>
        <taxon>Thermodesulfobacteriota</taxon>
        <taxon>Desulfovibrionia</taxon>
        <taxon>Desulfovibrionales</taxon>
        <taxon>Desulfovibrionaceae</taxon>
        <taxon>Solidesulfovibrio</taxon>
    </lineage>
</organism>
<evidence type="ECO:0000313" key="4">
    <source>
        <dbReference type="Proteomes" id="UP000482487"/>
    </source>
</evidence>
<protein>
    <submittedName>
        <fullName evidence="3">Polymer-forming cytoskeletal protein</fullName>
    </submittedName>
</protein>
<reference evidence="3 4" key="1">
    <citation type="submission" date="2020-01" db="EMBL/GenBank/DDBJ databases">
        <title>Genome sequence of Desulfovibrio aerotolerans DSM 16695(T).</title>
        <authorList>
            <person name="Karnachuk O."/>
            <person name="Avakyan M."/>
            <person name="Mardanov A."/>
            <person name="Kadnikov V."/>
            <person name="Ravin N."/>
        </authorList>
    </citation>
    <scope>NUCLEOTIDE SEQUENCE [LARGE SCALE GENOMIC DNA]</scope>
    <source>
        <strain evidence="3 4">DSM 16695</strain>
    </source>
</reference>
<proteinExistence type="predicted"/>